<dbReference type="Pfam" id="PF09697">
    <property type="entry name" value="Porph_ging"/>
    <property type="match status" value="1"/>
</dbReference>
<evidence type="ECO:0000313" key="2">
    <source>
        <dbReference type="Proteomes" id="UP000054388"/>
    </source>
</evidence>
<dbReference type="EMBL" id="LMAI01000004">
    <property type="protein sequence ID" value="KUJ56543.1"/>
    <property type="molecule type" value="Genomic_DNA"/>
</dbReference>
<evidence type="ECO:0000313" key="1">
    <source>
        <dbReference type="EMBL" id="KUJ56543.1"/>
    </source>
</evidence>
<protein>
    <recommendedName>
        <fullName evidence="3">GLPGLI family protein</fullName>
    </recommendedName>
</protein>
<gene>
    <name evidence="1" type="ORF">AR686_08265</name>
</gene>
<comment type="caution">
    <text evidence="1">The sequence shown here is derived from an EMBL/GenBank/DDBJ whole genome shotgun (WGS) entry which is preliminary data.</text>
</comment>
<reference evidence="1 2" key="1">
    <citation type="submission" date="2015-10" db="EMBL/GenBank/DDBJ databases">
        <title>Genome sequence of Chryseobacterium greenlandense.</title>
        <authorList>
            <person name="Newman J."/>
            <person name="Fischer K."/>
            <person name="Miller J."/>
        </authorList>
    </citation>
    <scope>NUCLEOTIDE SEQUENCE [LARGE SCALE GENOMIC DNA]</scope>
    <source>
        <strain evidence="1 2">UMB34</strain>
    </source>
</reference>
<dbReference type="Proteomes" id="UP000054388">
    <property type="component" value="Unassembled WGS sequence"/>
</dbReference>
<dbReference type="InterPro" id="IPR005901">
    <property type="entry name" value="GLPGLI"/>
</dbReference>
<proteinExistence type="predicted"/>
<dbReference type="AlphaFoldDB" id="A0A101CHW6"/>
<dbReference type="NCBIfam" id="TIGR01200">
    <property type="entry name" value="GLPGLI"/>
    <property type="match status" value="1"/>
</dbReference>
<organism evidence="1 2">
    <name type="scientific">Chryseobacterium aquaticum subsp. greenlandense</name>
    <dbReference type="NCBI Taxonomy" id="345663"/>
    <lineage>
        <taxon>Bacteria</taxon>
        <taxon>Pseudomonadati</taxon>
        <taxon>Bacteroidota</taxon>
        <taxon>Flavobacteriia</taxon>
        <taxon>Flavobacteriales</taxon>
        <taxon>Weeksellaceae</taxon>
        <taxon>Chryseobacterium group</taxon>
        <taxon>Chryseobacterium</taxon>
    </lineage>
</organism>
<accession>A0A101CHW6</accession>
<name>A0A101CHW6_9FLAO</name>
<sequence>MSEFEVIYRLKSSRDTLSKNNNIEEDLSLLINGNKSLFKSTQKAISDSIAVAVGNKSFDNPVNGKVVIDMRTVPIVKFKSEVFSDNGKQTVYKVLLKNNFSYLLEDPIEWKIHDETKTITSYLCRKATGKYKNRNYIVWFTEAIPIPDGPYVFKGLPGLVVEVYDTLDYNHFSMISFKKVEKPIILMKDVFSTKYSTFFETRKNFLDNPAAILSNQTNINLSSSAVSKINTNSKYFNNYID</sequence>
<evidence type="ECO:0008006" key="3">
    <source>
        <dbReference type="Google" id="ProtNLM"/>
    </source>
</evidence>